<reference evidence="1 2" key="1">
    <citation type="submission" date="2006-06" db="EMBL/GenBank/DDBJ databases">
        <authorList>
            <person name="Moran M.A."/>
            <person name="Ferriera S."/>
            <person name="Johnson J."/>
            <person name="Kravitz S."/>
            <person name="Beeson K."/>
            <person name="Sutton G."/>
            <person name="Rogers Y.-H."/>
            <person name="Friedman R."/>
            <person name="Frazier M."/>
            <person name="Venter J.C."/>
        </authorList>
    </citation>
    <scope>NUCLEOTIDE SEQUENCE [LARGE SCALE GENOMIC DNA]</scope>
    <source>
        <strain evidence="1 2">E-37</strain>
    </source>
</reference>
<comment type="caution">
    <text evidence="1">The sequence shown here is derived from an EMBL/GenBank/DDBJ whole genome shotgun (WGS) entry which is preliminary data.</text>
</comment>
<sequence>MAASVTVHCGIDGRFERQVWAGSVGGVLIYTSGRLPDLLCGREA</sequence>
<accession>A3JZY3</accession>
<evidence type="ECO:0000313" key="1">
    <source>
        <dbReference type="EMBL" id="EBA09098.1"/>
    </source>
</evidence>
<dbReference type="AlphaFoldDB" id="A3JZY3"/>
<protein>
    <submittedName>
        <fullName evidence="1">Uncharacterized protein</fullName>
    </submittedName>
</protein>
<dbReference type="Proteomes" id="UP000005713">
    <property type="component" value="Unassembled WGS sequence"/>
</dbReference>
<proteinExistence type="predicted"/>
<organism evidence="1 2">
    <name type="scientific">Sagittula stellata (strain ATCC 700073 / DSM 11524 / E-37)</name>
    <dbReference type="NCBI Taxonomy" id="388399"/>
    <lineage>
        <taxon>Bacteria</taxon>
        <taxon>Pseudomonadati</taxon>
        <taxon>Pseudomonadota</taxon>
        <taxon>Alphaproteobacteria</taxon>
        <taxon>Rhodobacterales</taxon>
        <taxon>Roseobacteraceae</taxon>
        <taxon>Sagittula</taxon>
    </lineage>
</organism>
<evidence type="ECO:0000313" key="2">
    <source>
        <dbReference type="Proteomes" id="UP000005713"/>
    </source>
</evidence>
<dbReference type="EMBL" id="AAYA01000003">
    <property type="protein sequence ID" value="EBA09098.1"/>
    <property type="molecule type" value="Genomic_DNA"/>
</dbReference>
<dbReference type="RefSeq" id="WP_005856471.1">
    <property type="nucleotide sequence ID" value="NZ_AAYA01000003.1"/>
</dbReference>
<gene>
    <name evidence="1" type="ORF">SSE37_22689</name>
</gene>
<name>A3JZY3_SAGS3</name>
<keyword evidence="2" id="KW-1185">Reference proteome</keyword>